<evidence type="ECO:0000313" key="1">
    <source>
        <dbReference type="EMBL" id="PQO47389.1"/>
    </source>
</evidence>
<dbReference type="EMBL" id="PUHZ01000005">
    <property type="protein sequence ID" value="PQO47389.1"/>
    <property type="molecule type" value="Genomic_DNA"/>
</dbReference>
<name>A0A2S8GSI5_9BACT</name>
<reference evidence="1 2" key="1">
    <citation type="submission" date="2018-02" db="EMBL/GenBank/DDBJ databases">
        <title>Comparative genomes isolates from brazilian mangrove.</title>
        <authorList>
            <person name="Araujo J.E."/>
            <person name="Taketani R.G."/>
            <person name="Silva M.C.P."/>
            <person name="Loureco M.V."/>
            <person name="Andreote F.D."/>
        </authorList>
    </citation>
    <scope>NUCLEOTIDE SEQUENCE [LARGE SCALE GENOMIC DNA]</scope>
    <source>
        <strain evidence="1 2">Nap-Phe MGV</strain>
    </source>
</reference>
<accession>A0A2S8GSI5</accession>
<proteinExistence type="predicted"/>
<gene>
    <name evidence="1" type="ORF">C5Y93_04925</name>
</gene>
<sequence>MIAEPWIHTTGPYAGEITWSDDSEGVQNGQPYADFEREKLKELNAYIQNPPSKGEQRNLGYVCYVDEIAYFSTIVTGYDTYESDSEATRLIERANFLRELCIAFGNQWLPDPVVAHFKVEREIDVVEELVREEHDPVILGEAGSFQPCSLCGKRIKFENEAMAGWHFSCSSRFLR</sequence>
<protein>
    <submittedName>
        <fullName evidence="1">Uncharacterized protein</fullName>
    </submittedName>
</protein>
<comment type="caution">
    <text evidence="1">The sequence shown here is derived from an EMBL/GenBank/DDBJ whole genome shotgun (WGS) entry which is preliminary data.</text>
</comment>
<organism evidence="1 2">
    <name type="scientific">Blastopirellula marina</name>
    <dbReference type="NCBI Taxonomy" id="124"/>
    <lineage>
        <taxon>Bacteria</taxon>
        <taxon>Pseudomonadati</taxon>
        <taxon>Planctomycetota</taxon>
        <taxon>Planctomycetia</taxon>
        <taxon>Pirellulales</taxon>
        <taxon>Pirellulaceae</taxon>
        <taxon>Blastopirellula</taxon>
    </lineage>
</organism>
<dbReference type="AlphaFoldDB" id="A0A2S8GSI5"/>
<dbReference type="Proteomes" id="UP000237819">
    <property type="component" value="Unassembled WGS sequence"/>
</dbReference>
<dbReference type="RefSeq" id="WP_105334279.1">
    <property type="nucleotide sequence ID" value="NZ_PUHZ01000005.1"/>
</dbReference>
<evidence type="ECO:0000313" key="2">
    <source>
        <dbReference type="Proteomes" id="UP000237819"/>
    </source>
</evidence>